<dbReference type="PANTHER" id="PTHR23155">
    <property type="entry name" value="DISEASE RESISTANCE PROTEIN RP"/>
    <property type="match status" value="1"/>
</dbReference>
<dbReference type="AlphaFoldDB" id="A0A2G2XDY1"/>
<keyword evidence="15" id="KW-1185">Reference proteome</keyword>
<dbReference type="FunFam" id="1.10.8.430:FF:000003">
    <property type="entry name" value="Probable disease resistance protein At5g66910"/>
    <property type="match status" value="1"/>
</dbReference>
<feature type="domain" description="Disease resistance protein winged helix" evidence="12">
    <location>
        <begin position="433"/>
        <end position="503"/>
    </location>
</feature>
<keyword evidence="6" id="KW-0611">Plant defense</keyword>
<dbReference type="CDD" id="cd14798">
    <property type="entry name" value="RX-CC_like"/>
    <property type="match status" value="1"/>
</dbReference>
<dbReference type="EMBL" id="MLFT02000002">
    <property type="protein sequence ID" value="PHT55698.1"/>
    <property type="molecule type" value="Genomic_DNA"/>
</dbReference>
<dbReference type="GO" id="GO:0098542">
    <property type="term" value="P:defense response to other organism"/>
    <property type="evidence" value="ECO:0007669"/>
    <property type="project" value="TreeGrafter"/>
</dbReference>
<evidence type="ECO:0000259" key="13">
    <source>
        <dbReference type="Pfam" id="PF23598"/>
    </source>
</evidence>
<keyword evidence="8" id="KW-0175">Coiled coil</keyword>
<reference evidence="14 15" key="1">
    <citation type="journal article" date="2017" name="Genome Biol.">
        <title>New reference genome sequences of hot pepper reveal the massive evolution of plant disease-resistance genes by retroduplication.</title>
        <authorList>
            <person name="Kim S."/>
            <person name="Park J."/>
            <person name="Yeom S.I."/>
            <person name="Kim Y.M."/>
            <person name="Seo E."/>
            <person name="Kim K.T."/>
            <person name="Kim M.S."/>
            <person name="Lee J.M."/>
            <person name="Cheong K."/>
            <person name="Shin H.S."/>
            <person name="Kim S.B."/>
            <person name="Han K."/>
            <person name="Lee J."/>
            <person name="Park M."/>
            <person name="Lee H.A."/>
            <person name="Lee H.Y."/>
            <person name="Lee Y."/>
            <person name="Oh S."/>
            <person name="Lee J.H."/>
            <person name="Choi E."/>
            <person name="Choi E."/>
            <person name="Lee S.E."/>
            <person name="Jeon J."/>
            <person name="Kim H."/>
            <person name="Choi G."/>
            <person name="Song H."/>
            <person name="Lee J."/>
            <person name="Lee S.C."/>
            <person name="Kwon J.K."/>
            <person name="Lee H.Y."/>
            <person name="Koo N."/>
            <person name="Hong Y."/>
            <person name="Kim R.W."/>
            <person name="Kang W.H."/>
            <person name="Huh J.H."/>
            <person name="Kang B.C."/>
            <person name="Yang T.J."/>
            <person name="Lee Y.H."/>
            <person name="Bennetzen J.L."/>
            <person name="Choi D."/>
        </authorList>
    </citation>
    <scope>NUCLEOTIDE SEQUENCE [LARGE SCALE GENOMIC DNA]</scope>
    <source>
        <strain evidence="15">cv. PBC81</strain>
    </source>
</reference>
<dbReference type="GO" id="GO:0043531">
    <property type="term" value="F:ADP binding"/>
    <property type="evidence" value="ECO:0007669"/>
    <property type="project" value="InterPro"/>
</dbReference>
<keyword evidence="3" id="KW-0433">Leucine-rich repeat</keyword>
<evidence type="ECO:0000256" key="8">
    <source>
        <dbReference type="ARBA" id="ARBA00023054"/>
    </source>
</evidence>
<keyword evidence="5" id="KW-0547">Nucleotide-binding</keyword>
<dbReference type="Gene3D" id="1.10.10.10">
    <property type="entry name" value="Winged helix-like DNA-binding domain superfamily/Winged helix DNA-binding domain"/>
    <property type="match status" value="1"/>
</dbReference>
<dbReference type="SUPFAM" id="SSF52540">
    <property type="entry name" value="P-loop containing nucleoside triphosphate hydrolases"/>
    <property type="match status" value="1"/>
</dbReference>
<comment type="similarity">
    <text evidence="2">Belongs to the disease resistance NB-LRR family.</text>
</comment>
<dbReference type="PRINTS" id="PR00364">
    <property type="entry name" value="DISEASERSIST"/>
</dbReference>
<dbReference type="InterPro" id="IPR041118">
    <property type="entry name" value="Rx_N"/>
</dbReference>
<evidence type="ECO:0000256" key="3">
    <source>
        <dbReference type="ARBA" id="ARBA00022614"/>
    </source>
</evidence>
<organism evidence="14 15">
    <name type="scientific">Capsicum baccatum</name>
    <name type="common">Peruvian pepper</name>
    <dbReference type="NCBI Taxonomy" id="33114"/>
    <lineage>
        <taxon>Eukaryota</taxon>
        <taxon>Viridiplantae</taxon>
        <taxon>Streptophyta</taxon>
        <taxon>Embryophyta</taxon>
        <taxon>Tracheophyta</taxon>
        <taxon>Spermatophyta</taxon>
        <taxon>Magnoliopsida</taxon>
        <taxon>eudicotyledons</taxon>
        <taxon>Gunneridae</taxon>
        <taxon>Pentapetalae</taxon>
        <taxon>asterids</taxon>
        <taxon>lamiids</taxon>
        <taxon>Solanales</taxon>
        <taxon>Solanaceae</taxon>
        <taxon>Solanoideae</taxon>
        <taxon>Capsiceae</taxon>
        <taxon>Capsicum</taxon>
    </lineage>
</organism>
<gene>
    <name evidence="14" type="ORF">CQW23_04184</name>
</gene>
<comment type="caution">
    <text evidence="14">The sequence shown here is derived from an EMBL/GenBank/DDBJ whole genome shotgun (WGS) entry which is preliminary data.</text>
</comment>
<dbReference type="InterPro" id="IPR038005">
    <property type="entry name" value="RX-like_CC"/>
</dbReference>
<evidence type="ECO:0000256" key="4">
    <source>
        <dbReference type="ARBA" id="ARBA00022737"/>
    </source>
</evidence>
<evidence type="ECO:0000259" key="12">
    <source>
        <dbReference type="Pfam" id="PF23559"/>
    </source>
</evidence>
<reference evidence="15" key="2">
    <citation type="journal article" date="2017" name="J. Anim. Genet.">
        <title>Multiple reference genome sequences of hot pepper reveal the massive evolution of plant disease resistance genes by retroduplication.</title>
        <authorList>
            <person name="Kim S."/>
            <person name="Park J."/>
            <person name="Yeom S.-I."/>
            <person name="Kim Y.-M."/>
            <person name="Seo E."/>
            <person name="Kim K.-T."/>
            <person name="Kim M.-S."/>
            <person name="Lee J.M."/>
            <person name="Cheong K."/>
            <person name="Shin H.-S."/>
            <person name="Kim S.-B."/>
            <person name="Han K."/>
            <person name="Lee J."/>
            <person name="Park M."/>
            <person name="Lee H.-A."/>
            <person name="Lee H.-Y."/>
            <person name="Lee Y."/>
            <person name="Oh S."/>
            <person name="Lee J.H."/>
            <person name="Choi E."/>
            <person name="Choi E."/>
            <person name="Lee S.E."/>
            <person name="Jeon J."/>
            <person name="Kim H."/>
            <person name="Choi G."/>
            <person name="Song H."/>
            <person name="Lee J."/>
            <person name="Lee S.-C."/>
            <person name="Kwon J.-K."/>
            <person name="Lee H.-Y."/>
            <person name="Koo N."/>
            <person name="Hong Y."/>
            <person name="Kim R.W."/>
            <person name="Kang W.-H."/>
            <person name="Huh J.H."/>
            <person name="Kang B.-C."/>
            <person name="Yang T.-J."/>
            <person name="Lee Y.-H."/>
            <person name="Bennetzen J.L."/>
            <person name="Choi D."/>
        </authorList>
    </citation>
    <scope>NUCLEOTIDE SEQUENCE [LARGE SCALE GENOMIC DNA]</scope>
    <source>
        <strain evidence="15">cv. PBC81</strain>
    </source>
</reference>
<dbReference type="Proteomes" id="UP000224567">
    <property type="component" value="Unassembled WGS sequence"/>
</dbReference>
<dbReference type="Gene3D" id="1.10.8.430">
    <property type="entry name" value="Helical domain of apoptotic protease-activating factors"/>
    <property type="match status" value="1"/>
</dbReference>
<dbReference type="GO" id="GO:0005524">
    <property type="term" value="F:ATP binding"/>
    <property type="evidence" value="ECO:0007669"/>
    <property type="project" value="UniProtKB-KW"/>
</dbReference>
<evidence type="ECO:0008006" key="16">
    <source>
        <dbReference type="Google" id="ProtNLM"/>
    </source>
</evidence>
<dbReference type="SUPFAM" id="SSF52058">
    <property type="entry name" value="L domain-like"/>
    <property type="match status" value="1"/>
</dbReference>
<proteinExistence type="inferred from homology"/>
<feature type="domain" description="Disease resistance R13L4/SHOC-2-like LRR" evidence="13">
    <location>
        <begin position="548"/>
        <end position="869"/>
    </location>
</feature>
<dbReference type="Pfam" id="PF18052">
    <property type="entry name" value="Rx_N"/>
    <property type="match status" value="1"/>
</dbReference>
<evidence type="ECO:0000256" key="5">
    <source>
        <dbReference type="ARBA" id="ARBA00022741"/>
    </source>
</evidence>
<dbReference type="InterPro" id="IPR027417">
    <property type="entry name" value="P-loop_NTPase"/>
</dbReference>
<dbReference type="InterPro" id="IPR036388">
    <property type="entry name" value="WH-like_DNA-bd_sf"/>
</dbReference>
<dbReference type="Pfam" id="PF23559">
    <property type="entry name" value="WHD_DRP"/>
    <property type="match status" value="1"/>
</dbReference>
<dbReference type="InterPro" id="IPR058922">
    <property type="entry name" value="WHD_DRP"/>
</dbReference>
<protein>
    <recommendedName>
        <fullName evidence="16">Disease resistance protein At1g50180</fullName>
    </recommendedName>
</protein>
<keyword evidence="7" id="KW-0067">ATP-binding</keyword>
<evidence type="ECO:0000259" key="10">
    <source>
        <dbReference type="Pfam" id="PF00931"/>
    </source>
</evidence>
<dbReference type="InterPro" id="IPR002182">
    <property type="entry name" value="NB-ARC"/>
</dbReference>
<dbReference type="GO" id="GO:0016020">
    <property type="term" value="C:membrane"/>
    <property type="evidence" value="ECO:0007669"/>
    <property type="project" value="UniProtKB-SubCell"/>
</dbReference>
<keyword evidence="4" id="KW-0677">Repeat</keyword>
<evidence type="ECO:0000256" key="2">
    <source>
        <dbReference type="ARBA" id="ARBA00008894"/>
    </source>
</evidence>
<dbReference type="Pfam" id="PF23598">
    <property type="entry name" value="LRR_14"/>
    <property type="match status" value="1"/>
</dbReference>
<name>A0A2G2XDY1_CAPBA</name>
<feature type="domain" description="Disease resistance N-terminal" evidence="11">
    <location>
        <begin position="5"/>
        <end position="92"/>
    </location>
</feature>
<evidence type="ECO:0000313" key="15">
    <source>
        <dbReference type="Proteomes" id="UP000224567"/>
    </source>
</evidence>
<dbReference type="InterPro" id="IPR044974">
    <property type="entry name" value="Disease_R_plants"/>
</dbReference>
<dbReference type="FunFam" id="1.10.10.10:FF:000322">
    <property type="entry name" value="Probable disease resistance protein At1g63360"/>
    <property type="match status" value="1"/>
</dbReference>
<evidence type="ECO:0000256" key="1">
    <source>
        <dbReference type="ARBA" id="ARBA00004170"/>
    </source>
</evidence>
<dbReference type="Gene3D" id="3.40.50.300">
    <property type="entry name" value="P-loop containing nucleotide triphosphate hydrolases"/>
    <property type="match status" value="1"/>
</dbReference>
<dbReference type="GO" id="GO:0051607">
    <property type="term" value="P:defense response to virus"/>
    <property type="evidence" value="ECO:0007669"/>
    <property type="project" value="UniProtKB-ARBA"/>
</dbReference>
<evidence type="ECO:0000259" key="11">
    <source>
        <dbReference type="Pfam" id="PF18052"/>
    </source>
</evidence>
<keyword evidence="9" id="KW-0472">Membrane</keyword>
<evidence type="ECO:0000313" key="14">
    <source>
        <dbReference type="EMBL" id="PHT55698.1"/>
    </source>
</evidence>
<sequence>MAEAAVSYVAERLIDLFQRKIVFLKNVQQGVEGVRNELIRMKCFLKDADMKQEEDEAATIHNWVSEIRAVAYHAEDVIEIFIHQVESQQRQSLFIKCAFYPKKLYCLYKVGKEIESIQTRILEISNSRERYGIRNIQGLGEDDGSSTTREKMCELRRSSPLIANKDVVGLEKHVNSVVSILLKEDKSLRVASIVGMGGIGKTTLAKEVYNKTQIRNKFETRAWLYVSQDYRPMKIIKELILQVANPEEDKVKIVDTMDKLSQAGLEEMLQRRLEDTCYLIVLDDIWTTEAWNLIVRSFPDNDTSSRLLLTSRRKEVALHADALIRPYKLEVLNEQESWELFLKKAFPKDRECPQDLVDVGKDILEKCDGLPLAINVIGGLLAGKKQRSEWQRVQRNLSSYLVKSQTYGVSTILALSYQDLPPHLKSCFLYLGLFQKGKDINVKQLVHIWIAHGLIHQNEEQKLEDIVEDYLDELIGRNMLQVILLRADGRVKSCRLHDLLRDFCIMKAKEEIFLEIDNPSISFSESRHHVLYCPLERYEYLGNSKSYVRSLLSFDSSSTLVNLDCICTSSFKLLKVLYIDSPGLEVISDSIGKLFSLKYFGIGRKTRIKTLPRSISHLQNLETIDMPMSRYYSVLVSNVLWKLENLRHLFGYINSPRLLKIDRLNNLQTLGSIPVHHWMNNENLARMTNLQKVGLLIEKDDNLDMDRLCHSLAELEILQSLCLEVVDSLYISLVAGLSKLSHVVKLKLKGHLAPIPAHPCVFPSNLCQLTLVNSKLHPNSIQVLEKLTNLSVLKLVNAFPRNHEQADIITISENGFPGLKFLRVDQLMCMKEMKLGKGAMAGLKCLQIFKCYTLKRLPEELVSLTNLEKLEVREMPKAFIDKLQVSYLHTLQHIPNILIGHPSTDYEDPEELERRTKIGSLKQRAIKASAKFRHTQKRRRANVNTD</sequence>
<dbReference type="OrthoDB" id="646178at2759"/>
<dbReference type="Gene3D" id="3.80.10.10">
    <property type="entry name" value="Ribonuclease Inhibitor"/>
    <property type="match status" value="2"/>
</dbReference>
<comment type="subcellular location">
    <subcellularLocation>
        <location evidence="1">Membrane</location>
        <topology evidence="1">Peripheral membrane protein</topology>
    </subcellularLocation>
</comment>
<evidence type="ECO:0000256" key="9">
    <source>
        <dbReference type="ARBA" id="ARBA00023136"/>
    </source>
</evidence>
<dbReference type="Pfam" id="PF00931">
    <property type="entry name" value="NB-ARC"/>
    <property type="match status" value="1"/>
</dbReference>
<dbReference type="InterPro" id="IPR042197">
    <property type="entry name" value="Apaf_helical"/>
</dbReference>
<feature type="domain" description="NB-ARC" evidence="10">
    <location>
        <begin position="171"/>
        <end position="349"/>
    </location>
</feature>
<evidence type="ECO:0000256" key="7">
    <source>
        <dbReference type="ARBA" id="ARBA00022840"/>
    </source>
</evidence>
<dbReference type="Gene3D" id="1.20.5.4130">
    <property type="match status" value="1"/>
</dbReference>
<dbReference type="InterPro" id="IPR055414">
    <property type="entry name" value="LRR_R13L4/SHOC2-like"/>
</dbReference>
<accession>A0A2G2XDY1</accession>
<dbReference type="InterPro" id="IPR032675">
    <property type="entry name" value="LRR_dom_sf"/>
</dbReference>
<dbReference type="FunFam" id="3.40.50.300:FF:001091">
    <property type="entry name" value="Probable disease resistance protein At1g61300"/>
    <property type="match status" value="1"/>
</dbReference>
<dbReference type="PANTHER" id="PTHR23155:SF1193">
    <property type="entry name" value="DISEASE RESISTANCE PROTEIN RPP13-RELATED"/>
    <property type="match status" value="1"/>
</dbReference>
<evidence type="ECO:0000256" key="6">
    <source>
        <dbReference type="ARBA" id="ARBA00022821"/>
    </source>
</evidence>